<dbReference type="EMBL" id="OC316690">
    <property type="protein sequence ID" value="CAD7393316.1"/>
    <property type="molecule type" value="Genomic_DNA"/>
</dbReference>
<sequence>MFSNLSYEYHHFLRKITSYSACLLIRYISIYNSFFIHKPYYLTNFTQFKKTLDDKLNMSNFNATTKQITSSIKRRGVSALLRATSEWVCLDAHARDKLLVTNLVCDALLSQALYYASNFNKILDIVNNLREDNASSIRNVKELLLKDIVRNDLAFIAANYSALPYVLNTSTVNSI</sequence>
<evidence type="ECO:0000313" key="1">
    <source>
        <dbReference type="EMBL" id="CAD7393316.1"/>
    </source>
</evidence>
<name>A0A7R9CCU4_TIMCR</name>
<protein>
    <submittedName>
        <fullName evidence="1">Uncharacterized protein</fullName>
    </submittedName>
</protein>
<proteinExistence type="predicted"/>
<accession>A0A7R9CCU4</accession>
<reference evidence="1" key="1">
    <citation type="submission" date="2020-11" db="EMBL/GenBank/DDBJ databases">
        <authorList>
            <person name="Tran Van P."/>
        </authorList>
    </citation>
    <scope>NUCLEOTIDE SEQUENCE</scope>
</reference>
<gene>
    <name evidence="1" type="ORF">TCEB3V08_LOCUS1289</name>
</gene>
<organism evidence="1">
    <name type="scientific">Timema cristinae</name>
    <name type="common">Walking stick</name>
    <dbReference type="NCBI Taxonomy" id="61476"/>
    <lineage>
        <taxon>Eukaryota</taxon>
        <taxon>Metazoa</taxon>
        <taxon>Ecdysozoa</taxon>
        <taxon>Arthropoda</taxon>
        <taxon>Hexapoda</taxon>
        <taxon>Insecta</taxon>
        <taxon>Pterygota</taxon>
        <taxon>Neoptera</taxon>
        <taxon>Polyneoptera</taxon>
        <taxon>Phasmatodea</taxon>
        <taxon>Timematodea</taxon>
        <taxon>Timematoidea</taxon>
        <taxon>Timematidae</taxon>
        <taxon>Timema</taxon>
    </lineage>
</organism>
<dbReference type="AlphaFoldDB" id="A0A7R9CCU4"/>